<gene>
    <name evidence="2" type="ORF">HQ945_10195</name>
</gene>
<feature type="transmembrane region" description="Helical" evidence="1">
    <location>
        <begin position="67"/>
        <end position="85"/>
    </location>
</feature>
<protein>
    <submittedName>
        <fullName evidence="2">Uncharacterized protein</fullName>
    </submittedName>
</protein>
<keyword evidence="1" id="KW-1133">Transmembrane helix</keyword>
<evidence type="ECO:0000313" key="3">
    <source>
        <dbReference type="Proteomes" id="UP000550508"/>
    </source>
</evidence>
<dbReference type="Proteomes" id="UP000550508">
    <property type="component" value="Unassembled WGS sequence"/>
</dbReference>
<dbReference type="EMBL" id="JABUMX010000002">
    <property type="protein sequence ID" value="NTS31623.1"/>
    <property type="molecule type" value="Genomic_DNA"/>
</dbReference>
<comment type="caution">
    <text evidence="2">The sequence shown here is derived from an EMBL/GenBank/DDBJ whole genome shotgun (WGS) entry which is preliminary data.</text>
</comment>
<name>A0A849VUU5_9HYPH</name>
<dbReference type="RefSeq" id="WP_162737248.1">
    <property type="nucleotide sequence ID" value="NZ_JABUMX010000002.1"/>
</dbReference>
<accession>A0A849VUU5</accession>
<dbReference type="AlphaFoldDB" id="A0A849VUU5"/>
<evidence type="ECO:0000313" key="2">
    <source>
        <dbReference type="EMBL" id="NTS31623.1"/>
    </source>
</evidence>
<sequence length="102" mass="11290">MRICTVLSHPIELELDKGHLVNRRNVTATFSPNRTTTMLREERVAETEYARMEQEHEGSSDERRGSCAIGVLCVIGLILALALLAPSHADVPMPHSAVELVK</sequence>
<keyword evidence="3" id="KW-1185">Reference proteome</keyword>
<evidence type="ECO:0000256" key="1">
    <source>
        <dbReference type="SAM" id="Phobius"/>
    </source>
</evidence>
<reference evidence="2 3" key="1">
    <citation type="submission" date="2020-05" db="EMBL/GenBank/DDBJ databases">
        <authorList>
            <person name="Kim M.K."/>
        </authorList>
    </citation>
    <scope>NUCLEOTIDE SEQUENCE [LARGE SCALE GENOMIC DNA]</scope>
    <source>
        <strain evidence="2 3">BT25</strain>
    </source>
</reference>
<proteinExistence type="predicted"/>
<organism evidence="2 3">
    <name type="scientific">Phyllobacterium pellucidum</name>
    <dbReference type="NCBI Taxonomy" id="2740464"/>
    <lineage>
        <taxon>Bacteria</taxon>
        <taxon>Pseudomonadati</taxon>
        <taxon>Pseudomonadota</taxon>
        <taxon>Alphaproteobacteria</taxon>
        <taxon>Hyphomicrobiales</taxon>
        <taxon>Phyllobacteriaceae</taxon>
        <taxon>Phyllobacterium</taxon>
    </lineage>
</organism>
<keyword evidence="1" id="KW-0812">Transmembrane</keyword>
<keyword evidence="1" id="KW-0472">Membrane</keyword>